<dbReference type="PANTHER" id="PTHR37694">
    <property type="entry name" value="SLR8022 PROTEIN"/>
    <property type="match status" value="1"/>
</dbReference>
<organism evidence="2 3">
    <name type="scientific">Corynebacterium accolens</name>
    <dbReference type="NCBI Taxonomy" id="38284"/>
    <lineage>
        <taxon>Bacteria</taxon>
        <taxon>Bacillati</taxon>
        <taxon>Actinomycetota</taxon>
        <taxon>Actinomycetes</taxon>
        <taxon>Mycobacteriales</taxon>
        <taxon>Corynebacteriaceae</taxon>
        <taxon>Corynebacterium</taxon>
    </lineage>
</organism>
<dbReference type="CDD" id="cd02230">
    <property type="entry name" value="cupin_HP0902-like"/>
    <property type="match status" value="1"/>
</dbReference>
<dbReference type="InterPro" id="IPR011051">
    <property type="entry name" value="RmlC_Cupin_sf"/>
</dbReference>
<dbReference type="Pfam" id="PF07883">
    <property type="entry name" value="Cupin_2"/>
    <property type="match status" value="1"/>
</dbReference>
<dbReference type="EMBL" id="NWBP01000033">
    <property type="protein sequence ID" value="PCC82094.1"/>
    <property type="molecule type" value="Genomic_DNA"/>
</dbReference>
<dbReference type="PANTHER" id="PTHR37694:SF1">
    <property type="entry name" value="SLR8022 PROTEIN"/>
    <property type="match status" value="1"/>
</dbReference>
<sequence length="136" mass="14537">MAELPINDVTTFGNASHHGEKMLNLDLLAEAPEPNAQRPRPAVKRVLSADGGNLILFTFNAGQSLPDHKAAHPITVQTLRGEVLFTCGGKEVLLRPGQIIHLPAYVPHRVDAVESDGDSPAIMLLTMLTGETIVSA</sequence>
<comment type="caution">
    <text evidence="2">The sequence shown here is derived from an EMBL/GenBank/DDBJ whole genome shotgun (WGS) entry which is preliminary data.</text>
</comment>
<reference evidence="2 3" key="1">
    <citation type="submission" date="2017-09" db="EMBL/GenBank/DDBJ databases">
        <title>Draft Genome Sequence of Corynebacterium accolens AH4003.</title>
        <authorList>
            <person name="Chen Y."/>
            <person name="Oosthuysen W.F."/>
            <person name="Kelley S."/>
            <person name="Horswill A."/>
        </authorList>
    </citation>
    <scope>NUCLEOTIDE SEQUENCE [LARGE SCALE GENOMIC DNA]</scope>
    <source>
        <strain evidence="2 3">AH4003</strain>
    </source>
</reference>
<evidence type="ECO:0000313" key="2">
    <source>
        <dbReference type="EMBL" id="PCC82094.1"/>
    </source>
</evidence>
<dbReference type="InterPro" id="IPR014710">
    <property type="entry name" value="RmlC-like_jellyroll"/>
</dbReference>
<dbReference type="InterPro" id="IPR013096">
    <property type="entry name" value="Cupin_2"/>
</dbReference>
<dbReference type="Proteomes" id="UP000218690">
    <property type="component" value="Unassembled WGS sequence"/>
</dbReference>
<name>A0A2A4AI86_9CORY</name>
<gene>
    <name evidence="2" type="ORF">COM45_10315</name>
</gene>
<dbReference type="Gene3D" id="2.60.120.10">
    <property type="entry name" value="Jelly Rolls"/>
    <property type="match status" value="1"/>
</dbReference>
<dbReference type="SUPFAM" id="SSF51182">
    <property type="entry name" value="RmlC-like cupins"/>
    <property type="match status" value="1"/>
</dbReference>
<protein>
    <submittedName>
        <fullName evidence="2">Cupin domain-containing protein</fullName>
    </submittedName>
</protein>
<accession>A0A2A4AI86</accession>
<evidence type="ECO:0000259" key="1">
    <source>
        <dbReference type="Pfam" id="PF07883"/>
    </source>
</evidence>
<evidence type="ECO:0000313" key="3">
    <source>
        <dbReference type="Proteomes" id="UP000218690"/>
    </source>
</evidence>
<proteinExistence type="predicted"/>
<dbReference type="AlphaFoldDB" id="A0A2A4AI86"/>
<feature type="domain" description="Cupin type-2" evidence="1">
    <location>
        <begin position="56"/>
        <end position="124"/>
    </location>
</feature>